<keyword evidence="5" id="KW-0963">Cytoplasm</keyword>
<keyword evidence="4" id="KW-1003">Cell membrane</keyword>
<evidence type="ECO:0000256" key="8">
    <source>
        <dbReference type="ARBA" id="ARBA00022989"/>
    </source>
</evidence>
<keyword evidence="9 13" id="KW-0472">Membrane</keyword>
<feature type="transmembrane region" description="Helical" evidence="13">
    <location>
        <begin position="26"/>
        <end position="49"/>
    </location>
</feature>
<evidence type="ECO:0000256" key="7">
    <source>
        <dbReference type="ARBA" id="ARBA00022968"/>
    </source>
</evidence>
<keyword evidence="10" id="KW-1015">Disulfide bond</keyword>
<evidence type="ECO:0000256" key="13">
    <source>
        <dbReference type="SAM" id="Phobius"/>
    </source>
</evidence>
<keyword evidence="8 13" id="KW-1133">Transmembrane helix</keyword>
<dbReference type="GO" id="GO:0016012">
    <property type="term" value="C:sarcoglycan complex"/>
    <property type="evidence" value="ECO:0007669"/>
    <property type="project" value="InterPro"/>
</dbReference>
<keyword evidence="11" id="KW-0325">Glycoprotein</keyword>
<dbReference type="AlphaFoldDB" id="A0A1B6DDC5"/>
<dbReference type="Pfam" id="PF04790">
    <property type="entry name" value="Sarcoglycan_1"/>
    <property type="match status" value="1"/>
</dbReference>
<gene>
    <name evidence="14" type="ORF">g.689</name>
</gene>
<evidence type="ECO:0000256" key="10">
    <source>
        <dbReference type="ARBA" id="ARBA00023157"/>
    </source>
</evidence>
<evidence type="ECO:0008006" key="15">
    <source>
        <dbReference type="Google" id="ProtNLM"/>
    </source>
</evidence>
<feature type="non-terminal residue" evidence="14">
    <location>
        <position position="269"/>
    </location>
</feature>
<organism evidence="14">
    <name type="scientific">Clastoptera arizonana</name>
    <name type="common">Arizona spittle bug</name>
    <dbReference type="NCBI Taxonomy" id="38151"/>
    <lineage>
        <taxon>Eukaryota</taxon>
        <taxon>Metazoa</taxon>
        <taxon>Ecdysozoa</taxon>
        <taxon>Arthropoda</taxon>
        <taxon>Hexapoda</taxon>
        <taxon>Insecta</taxon>
        <taxon>Pterygota</taxon>
        <taxon>Neoptera</taxon>
        <taxon>Paraneoptera</taxon>
        <taxon>Hemiptera</taxon>
        <taxon>Auchenorrhyncha</taxon>
        <taxon>Cercopoidea</taxon>
        <taxon>Clastopteridae</taxon>
        <taxon>Clastoptera</taxon>
    </lineage>
</organism>
<name>A0A1B6DDC5_9HEMI</name>
<evidence type="ECO:0000256" key="2">
    <source>
        <dbReference type="ARBA" id="ARBA00004274"/>
    </source>
</evidence>
<dbReference type="GO" id="GO:0042383">
    <property type="term" value="C:sarcolemma"/>
    <property type="evidence" value="ECO:0007669"/>
    <property type="project" value="UniProtKB-SubCell"/>
</dbReference>
<comment type="similarity">
    <text evidence="3">Belongs to the sarcoglycan beta/delta/gamma/zeta family.</text>
</comment>
<protein>
    <recommendedName>
        <fullName evidence="15">Gamma-sarcoglycan</fullName>
    </recommendedName>
</protein>
<dbReference type="GO" id="GO:0005856">
    <property type="term" value="C:cytoskeleton"/>
    <property type="evidence" value="ECO:0007669"/>
    <property type="project" value="UniProtKB-SubCell"/>
</dbReference>
<dbReference type="PANTHER" id="PTHR12939:SF10">
    <property type="entry name" value="EG:4F1.1 PROTEIN"/>
    <property type="match status" value="1"/>
</dbReference>
<reference evidence="14" key="1">
    <citation type="submission" date="2015-12" db="EMBL/GenBank/DDBJ databases">
        <title>De novo transcriptome assembly of four potential Pierce s Disease insect vectors from Arizona vineyards.</title>
        <authorList>
            <person name="Tassone E.E."/>
        </authorList>
    </citation>
    <scope>NUCLEOTIDE SEQUENCE</scope>
</reference>
<keyword evidence="6 13" id="KW-0812">Transmembrane</keyword>
<proteinExistence type="inferred from homology"/>
<dbReference type="InterPro" id="IPR006875">
    <property type="entry name" value="Sarcoglycan"/>
</dbReference>
<evidence type="ECO:0000256" key="5">
    <source>
        <dbReference type="ARBA" id="ARBA00022490"/>
    </source>
</evidence>
<evidence type="ECO:0000256" key="4">
    <source>
        <dbReference type="ARBA" id="ARBA00022475"/>
    </source>
</evidence>
<dbReference type="GO" id="GO:0060047">
    <property type="term" value="P:heart contraction"/>
    <property type="evidence" value="ECO:0007669"/>
    <property type="project" value="TreeGrafter"/>
</dbReference>
<evidence type="ECO:0000313" key="14">
    <source>
        <dbReference type="EMBL" id="JAS23679.1"/>
    </source>
</evidence>
<dbReference type="EMBL" id="GEDC01013619">
    <property type="protein sequence ID" value="JAS23679.1"/>
    <property type="molecule type" value="Transcribed_RNA"/>
</dbReference>
<sequence>MYQTVWVVTTPSSMAYLGIYGWRKRCLYFMLIGLLCLLVVNFVLTLWLIKVMGFSVDGLGELKILSGGVKLSSQATFFGSLICSSIFSHIGRSVTFASQQNFTVKTRNDEGRISSGLYIDDTKITTQAAQFSVSDLRGRNLMTVDNDKTVIGVDTLRVSGNGGAFFDGSIQTPILENFPGKDLRFESPTRRLQMFGGEGVSLESRAGDVNLTSLSDFKIESQEGTIRFVASNVYLPALKTFQSHRGHISNHHKTSTIFQLCVCTDGKLF</sequence>
<comment type="subcellular location">
    <subcellularLocation>
        <location evidence="2">Cell membrane</location>
        <location evidence="2">Sarcolemma</location>
        <topology evidence="2">Single-pass type II membrane protein</topology>
    </subcellularLocation>
    <subcellularLocation>
        <location evidence="1">Cytoplasm</location>
        <location evidence="1">Cytoskeleton</location>
    </subcellularLocation>
</comment>
<keyword evidence="7" id="KW-0735">Signal-anchor</keyword>
<evidence type="ECO:0000256" key="11">
    <source>
        <dbReference type="ARBA" id="ARBA00023180"/>
    </source>
</evidence>
<evidence type="ECO:0000256" key="12">
    <source>
        <dbReference type="ARBA" id="ARBA00023212"/>
    </source>
</evidence>
<evidence type="ECO:0000256" key="6">
    <source>
        <dbReference type="ARBA" id="ARBA00022692"/>
    </source>
</evidence>
<evidence type="ECO:0000256" key="9">
    <source>
        <dbReference type="ARBA" id="ARBA00023136"/>
    </source>
</evidence>
<accession>A0A1B6DDC5</accession>
<evidence type="ECO:0000256" key="1">
    <source>
        <dbReference type="ARBA" id="ARBA00004245"/>
    </source>
</evidence>
<keyword evidence="12" id="KW-0206">Cytoskeleton</keyword>
<dbReference type="PANTHER" id="PTHR12939">
    <property type="entry name" value="SARCOGLYCAN"/>
    <property type="match status" value="1"/>
</dbReference>
<dbReference type="InterPro" id="IPR039972">
    <property type="entry name" value="Sarcoglycan_gamma/delta/zeta"/>
</dbReference>
<evidence type="ECO:0000256" key="3">
    <source>
        <dbReference type="ARBA" id="ARBA00007574"/>
    </source>
</evidence>